<protein>
    <recommendedName>
        <fullName evidence="9">Hydroxyacid dehydrogenase</fullName>
    </recommendedName>
</protein>
<dbReference type="Proteomes" id="UP000754563">
    <property type="component" value="Unassembled WGS sequence"/>
</dbReference>
<gene>
    <name evidence="7" type="ORF">KC717_02700</name>
</gene>
<evidence type="ECO:0008006" key="9">
    <source>
        <dbReference type="Google" id="ProtNLM"/>
    </source>
</evidence>
<sequence>MNTHIPHPEQLHPDALQLLKEHNFSIIEGGDGYNAEIVISPVSHSMTCDEVEKYPNLKYIVRTGVGTDNIDGIICGERSIEIINAPGSNAFAVAEYVVTMMLTLSRNIHLLSGELWKGGWRQPEFIGNDLKDNIVGLIGFGAIGQHLAKLLLSVGVERIVYYDKHLDDDPQIDERIVRLNLNEVLATAKLISIQIPLLPETKGFLSMKEFELMQKGSYLVNVSRGGVVNEDDLLTALNETILMGAAVDVFENEPNPRRDLIDHPKTICTPHVAGYSQSSQREMSMAPIRELIKRTESLDV</sequence>
<comment type="similarity">
    <text evidence="1 4">Belongs to the D-isomer specific 2-hydroxyacid dehydrogenase family.</text>
</comment>
<dbReference type="GO" id="GO:0016616">
    <property type="term" value="F:oxidoreductase activity, acting on the CH-OH group of donors, NAD or NADP as acceptor"/>
    <property type="evidence" value="ECO:0007669"/>
    <property type="project" value="InterPro"/>
</dbReference>
<feature type="domain" description="D-isomer specific 2-hydroxyacid dehydrogenase NAD-binding" evidence="6">
    <location>
        <begin position="98"/>
        <end position="273"/>
    </location>
</feature>
<dbReference type="InterPro" id="IPR006139">
    <property type="entry name" value="D-isomer_2_OHA_DH_cat_dom"/>
</dbReference>
<dbReference type="InterPro" id="IPR036291">
    <property type="entry name" value="NAD(P)-bd_dom_sf"/>
</dbReference>
<evidence type="ECO:0000256" key="2">
    <source>
        <dbReference type="ARBA" id="ARBA00023002"/>
    </source>
</evidence>
<dbReference type="SUPFAM" id="SSF52283">
    <property type="entry name" value="Formate/glycerate dehydrogenase catalytic domain-like"/>
    <property type="match status" value="1"/>
</dbReference>
<dbReference type="InterPro" id="IPR006140">
    <property type="entry name" value="D-isomer_DH_NAD-bd"/>
</dbReference>
<dbReference type="EMBL" id="JAGQLH010000025">
    <property type="protein sequence ID" value="MCA9385532.1"/>
    <property type="molecule type" value="Genomic_DNA"/>
</dbReference>
<dbReference type="InterPro" id="IPR029753">
    <property type="entry name" value="D-isomer_DH_CS"/>
</dbReference>
<evidence type="ECO:0000256" key="3">
    <source>
        <dbReference type="ARBA" id="ARBA00023027"/>
    </source>
</evidence>
<name>A0A955L7M4_9BACT</name>
<organism evidence="7 8">
    <name type="scientific">Candidatus Dojkabacteria bacterium</name>
    <dbReference type="NCBI Taxonomy" id="2099670"/>
    <lineage>
        <taxon>Bacteria</taxon>
        <taxon>Candidatus Dojkabacteria</taxon>
    </lineage>
</organism>
<comment type="caution">
    <text evidence="7">The sequence shown here is derived from an EMBL/GenBank/DDBJ whole genome shotgun (WGS) entry which is preliminary data.</text>
</comment>
<dbReference type="InterPro" id="IPR050418">
    <property type="entry name" value="D-iso_2-hydroxyacid_DH_PdxB"/>
</dbReference>
<dbReference type="AlphaFoldDB" id="A0A955L7M4"/>
<dbReference type="GO" id="GO:0051287">
    <property type="term" value="F:NAD binding"/>
    <property type="evidence" value="ECO:0007669"/>
    <property type="project" value="InterPro"/>
</dbReference>
<feature type="domain" description="D-isomer specific 2-hydroxyacid dehydrogenase catalytic" evidence="5">
    <location>
        <begin position="34"/>
        <end position="289"/>
    </location>
</feature>
<reference evidence="7" key="1">
    <citation type="submission" date="2020-04" db="EMBL/GenBank/DDBJ databases">
        <authorList>
            <person name="Zhang T."/>
        </authorList>
    </citation>
    <scope>NUCLEOTIDE SEQUENCE</scope>
    <source>
        <strain evidence="7">HKST-UBA11</strain>
    </source>
</reference>
<dbReference type="PANTHER" id="PTHR43761:SF1">
    <property type="entry name" value="D-ISOMER SPECIFIC 2-HYDROXYACID DEHYDROGENASE CATALYTIC DOMAIN-CONTAINING PROTEIN-RELATED"/>
    <property type="match status" value="1"/>
</dbReference>
<dbReference type="Pfam" id="PF00389">
    <property type="entry name" value="2-Hacid_dh"/>
    <property type="match status" value="1"/>
</dbReference>
<keyword evidence="3" id="KW-0520">NAD</keyword>
<evidence type="ECO:0000256" key="1">
    <source>
        <dbReference type="ARBA" id="ARBA00005854"/>
    </source>
</evidence>
<keyword evidence="2 4" id="KW-0560">Oxidoreductase</keyword>
<reference evidence="7" key="2">
    <citation type="journal article" date="2021" name="Microbiome">
        <title>Successional dynamics and alternative stable states in a saline activated sludge microbial community over 9 years.</title>
        <authorList>
            <person name="Wang Y."/>
            <person name="Ye J."/>
            <person name="Ju F."/>
            <person name="Liu L."/>
            <person name="Boyd J.A."/>
            <person name="Deng Y."/>
            <person name="Parks D.H."/>
            <person name="Jiang X."/>
            <person name="Yin X."/>
            <person name="Woodcroft B.J."/>
            <person name="Tyson G.W."/>
            <person name="Hugenholtz P."/>
            <person name="Polz M.F."/>
            <person name="Zhang T."/>
        </authorList>
    </citation>
    <scope>NUCLEOTIDE SEQUENCE</scope>
    <source>
        <strain evidence="7">HKST-UBA11</strain>
    </source>
</reference>
<dbReference type="Gene3D" id="3.40.50.720">
    <property type="entry name" value="NAD(P)-binding Rossmann-like Domain"/>
    <property type="match status" value="2"/>
</dbReference>
<proteinExistence type="inferred from homology"/>
<dbReference type="SUPFAM" id="SSF51735">
    <property type="entry name" value="NAD(P)-binding Rossmann-fold domains"/>
    <property type="match status" value="1"/>
</dbReference>
<evidence type="ECO:0000256" key="4">
    <source>
        <dbReference type="RuleBase" id="RU003719"/>
    </source>
</evidence>
<evidence type="ECO:0000259" key="5">
    <source>
        <dbReference type="Pfam" id="PF00389"/>
    </source>
</evidence>
<dbReference type="PANTHER" id="PTHR43761">
    <property type="entry name" value="D-ISOMER SPECIFIC 2-HYDROXYACID DEHYDROGENASE FAMILY PROTEIN (AFU_ORTHOLOGUE AFUA_1G13630)"/>
    <property type="match status" value="1"/>
</dbReference>
<accession>A0A955L7M4</accession>
<dbReference type="PROSITE" id="PS00671">
    <property type="entry name" value="D_2_HYDROXYACID_DH_3"/>
    <property type="match status" value="1"/>
</dbReference>
<evidence type="ECO:0000313" key="7">
    <source>
        <dbReference type="EMBL" id="MCA9385532.1"/>
    </source>
</evidence>
<evidence type="ECO:0000259" key="6">
    <source>
        <dbReference type="Pfam" id="PF02826"/>
    </source>
</evidence>
<dbReference type="Pfam" id="PF02826">
    <property type="entry name" value="2-Hacid_dh_C"/>
    <property type="match status" value="1"/>
</dbReference>
<evidence type="ECO:0000313" key="8">
    <source>
        <dbReference type="Proteomes" id="UP000754563"/>
    </source>
</evidence>